<dbReference type="Proteomes" id="UP001499967">
    <property type="component" value="Unassembled WGS sequence"/>
</dbReference>
<dbReference type="InterPro" id="IPR012337">
    <property type="entry name" value="RNaseH-like_sf"/>
</dbReference>
<name>A0ABN1Q4A4_9PSEU</name>
<feature type="transmembrane region" description="Helical" evidence="3">
    <location>
        <begin position="51"/>
        <end position="72"/>
    </location>
</feature>
<dbReference type="CDD" id="cd00130">
    <property type="entry name" value="PAS"/>
    <property type="match status" value="1"/>
</dbReference>
<evidence type="ECO:0000313" key="6">
    <source>
        <dbReference type="Proteomes" id="UP001499967"/>
    </source>
</evidence>
<dbReference type="InterPro" id="IPR003660">
    <property type="entry name" value="HAMP_dom"/>
</dbReference>
<keyword evidence="1 3" id="KW-0812">Transmembrane</keyword>
<dbReference type="InterPro" id="IPR006054">
    <property type="entry name" value="DnaQ"/>
</dbReference>
<dbReference type="GO" id="GO:0004527">
    <property type="term" value="F:exonuclease activity"/>
    <property type="evidence" value="ECO:0007669"/>
    <property type="project" value="UniProtKB-KW"/>
</dbReference>
<dbReference type="CDD" id="cd06127">
    <property type="entry name" value="DEDDh"/>
    <property type="match status" value="1"/>
</dbReference>
<evidence type="ECO:0000256" key="1">
    <source>
        <dbReference type="ARBA" id="ARBA00022692"/>
    </source>
</evidence>
<dbReference type="SUPFAM" id="SSF55785">
    <property type="entry name" value="PYP-like sensor domain (PAS domain)"/>
    <property type="match status" value="1"/>
</dbReference>
<keyword evidence="5" id="KW-0269">Exonuclease</keyword>
<organism evidence="5 6">
    <name type="scientific">Pseudonocardia zijingensis</name>
    <dbReference type="NCBI Taxonomy" id="153376"/>
    <lineage>
        <taxon>Bacteria</taxon>
        <taxon>Bacillati</taxon>
        <taxon>Actinomycetota</taxon>
        <taxon>Actinomycetes</taxon>
        <taxon>Pseudonocardiales</taxon>
        <taxon>Pseudonocardiaceae</taxon>
        <taxon>Pseudonocardia</taxon>
    </lineage>
</organism>
<dbReference type="PANTHER" id="PTHR30231">
    <property type="entry name" value="DNA POLYMERASE III SUBUNIT EPSILON"/>
    <property type="match status" value="1"/>
</dbReference>
<evidence type="ECO:0000313" key="5">
    <source>
        <dbReference type="EMBL" id="GAA0937412.1"/>
    </source>
</evidence>
<dbReference type="InterPro" id="IPR036397">
    <property type="entry name" value="RNaseH_sf"/>
</dbReference>
<keyword evidence="5" id="KW-0540">Nuclease</keyword>
<dbReference type="SUPFAM" id="SSF53098">
    <property type="entry name" value="Ribonuclease H-like"/>
    <property type="match status" value="1"/>
</dbReference>
<dbReference type="PANTHER" id="PTHR30231:SF41">
    <property type="entry name" value="DNA POLYMERASE III SUBUNIT EPSILON"/>
    <property type="match status" value="1"/>
</dbReference>
<dbReference type="Gene3D" id="3.30.450.20">
    <property type="entry name" value="PAS domain"/>
    <property type="match status" value="1"/>
</dbReference>
<comment type="caution">
    <text evidence="5">The sequence shown here is derived from an EMBL/GenBank/DDBJ whole genome shotgun (WGS) entry which is preliminary data.</text>
</comment>
<dbReference type="InterPro" id="IPR013520">
    <property type="entry name" value="Ribonucl_H"/>
</dbReference>
<dbReference type="NCBIfam" id="TIGR00573">
    <property type="entry name" value="dnaq"/>
    <property type="match status" value="1"/>
</dbReference>
<protein>
    <submittedName>
        <fullName evidence="5">Exonuclease domain-containing protein</fullName>
    </submittedName>
</protein>
<feature type="domain" description="HAMP" evidence="4">
    <location>
        <begin position="73"/>
        <end position="125"/>
    </location>
</feature>
<dbReference type="Pfam" id="PF00929">
    <property type="entry name" value="RNase_T"/>
    <property type="match status" value="1"/>
</dbReference>
<sequence>MSTPRIRWAGALAAAVLAPAVVVAAVAAGVYVTAPPADRVVLARVLREQAVFLAVAAVLVVLVAGLLLAAALHRHVAPARRLAADVRVVLDANPEHRVTPSGAAELRDLATALNELAERHAAARRDVAEQVAAAATDLERERHRLATLMGVLTIAVLVCAKDGRILLYNAAARDLLGTDVGLGRSVFGVLDRNLVVHGLARLDAGSAPHEATVERGGTLVHVRLARVPSGTAGAGGFVLVCEDATRPERAATRQAELLGSTADLVRGAAGSIGAAAGAILDHPDMPAEQRRTFVEVIAEETARLGEATRRLTAGPGAGDGGWAVSDISAPDLGAAVAAIAARAGGPRARPDEVVETAGDVWFAVDSFAVAGALASVVRMLGDRHGVAEVVLAAGLGDAGELGRVDLGWTGRPLPAGRLERDAGDAAAVVRRHGGELWADPHRPLVRVLLPLSPAAPRPAAPAEEPPPVLYDFELERFQPGPAAWSEWEASRLDQLAYTVFDTETTGFAPDEGDEIVSIGAVRVVGGRLLRTETFERLVDPGRSIPRTATAVHGITRELVRGAPSLDEVLPAFAAFASGSVLVGHNVAFDMAFLAAAQRRMGTALTAPLLDTLLIDGVLHPDHEAHTLEAMAERLGVDLVGRHTALGDALLTGEIFLRQLPLLAARGVATLGELRVAAAATAQARTSERLYRPR</sequence>
<reference evidence="5 6" key="1">
    <citation type="journal article" date="2019" name="Int. J. Syst. Evol. Microbiol.">
        <title>The Global Catalogue of Microorganisms (GCM) 10K type strain sequencing project: providing services to taxonomists for standard genome sequencing and annotation.</title>
        <authorList>
            <consortium name="The Broad Institute Genomics Platform"/>
            <consortium name="The Broad Institute Genome Sequencing Center for Infectious Disease"/>
            <person name="Wu L."/>
            <person name="Ma J."/>
        </authorList>
    </citation>
    <scope>NUCLEOTIDE SEQUENCE [LARGE SCALE GENOMIC DNA]</scope>
    <source>
        <strain evidence="5 6">JCM 11117</strain>
    </source>
</reference>
<keyword evidence="2 3" id="KW-1133">Transmembrane helix</keyword>
<dbReference type="PROSITE" id="PS50885">
    <property type="entry name" value="HAMP"/>
    <property type="match status" value="1"/>
</dbReference>
<dbReference type="RefSeq" id="WP_343942033.1">
    <property type="nucleotide sequence ID" value="NZ_BAAAHP010000085.1"/>
</dbReference>
<evidence type="ECO:0000256" key="3">
    <source>
        <dbReference type="SAM" id="Phobius"/>
    </source>
</evidence>
<accession>A0ABN1Q4A4</accession>
<dbReference type="Gene3D" id="3.30.420.10">
    <property type="entry name" value="Ribonuclease H-like superfamily/Ribonuclease H"/>
    <property type="match status" value="1"/>
</dbReference>
<dbReference type="SMART" id="SM00479">
    <property type="entry name" value="EXOIII"/>
    <property type="match status" value="1"/>
</dbReference>
<proteinExistence type="predicted"/>
<keyword evidence="3" id="KW-0472">Membrane</keyword>
<gene>
    <name evidence="5" type="ORF">GCM10009559_30430</name>
</gene>
<evidence type="ECO:0000259" key="4">
    <source>
        <dbReference type="PROSITE" id="PS50885"/>
    </source>
</evidence>
<evidence type="ECO:0000256" key="2">
    <source>
        <dbReference type="ARBA" id="ARBA00022989"/>
    </source>
</evidence>
<keyword evidence="5" id="KW-0378">Hydrolase</keyword>
<dbReference type="InterPro" id="IPR035965">
    <property type="entry name" value="PAS-like_dom_sf"/>
</dbReference>
<keyword evidence="6" id="KW-1185">Reference proteome</keyword>
<dbReference type="InterPro" id="IPR000014">
    <property type="entry name" value="PAS"/>
</dbReference>
<dbReference type="SMART" id="SM00304">
    <property type="entry name" value="HAMP"/>
    <property type="match status" value="1"/>
</dbReference>
<dbReference type="EMBL" id="BAAAHP010000085">
    <property type="protein sequence ID" value="GAA0937412.1"/>
    <property type="molecule type" value="Genomic_DNA"/>
</dbReference>